<feature type="signal peptide" evidence="1">
    <location>
        <begin position="1"/>
        <end position="19"/>
    </location>
</feature>
<sequence length="223" mass="24263">MKKLFLALVLFGILTTVFAQDKKSQQRNIGTFNELDAGKGINVTLIEGDKEKLVVEIKNADLSDVITELKGRRLEIKLKTKIYKDVAVQVYVTYKSIKAIKTGTGAFVDANNVIHAENLDLRAGSGSTIILDIDTRTVSSSLSSSKIELAGKTEFQDVKTNTGGKYIANMLTSKQTFVKASTGGTAWVNATEKLEAKTNTGGRVTYNGNPEKLILNGNVEKEE</sequence>
<dbReference type="EMBL" id="FXTB01000001">
    <property type="protein sequence ID" value="SMO34869.1"/>
    <property type="molecule type" value="Genomic_DNA"/>
</dbReference>
<feature type="domain" description="Putative auto-transporter adhesin head GIN" evidence="2">
    <location>
        <begin position="32"/>
        <end position="210"/>
    </location>
</feature>
<keyword evidence="1" id="KW-0732">Signal</keyword>
<name>A0A521AJ47_SACCC</name>
<dbReference type="AlphaFoldDB" id="A0A521AJ47"/>
<evidence type="ECO:0000256" key="1">
    <source>
        <dbReference type="SAM" id="SignalP"/>
    </source>
</evidence>
<keyword evidence="4" id="KW-1185">Reference proteome</keyword>
<protein>
    <submittedName>
        <fullName evidence="3">Auto-transporter adhesin, head GIN domain</fullName>
    </submittedName>
</protein>
<evidence type="ECO:0000259" key="2">
    <source>
        <dbReference type="Pfam" id="PF10988"/>
    </source>
</evidence>
<reference evidence="3 4" key="1">
    <citation type="submission" date="2017-05" db="EMBL/GenBank/DDBJ databases">
        <authorList>
            <person name="Varghese N."/>
            <person name="Submissions S."/>
        </authorList>
    </citation>
    <scope>NUCLEOTIDE SEQUENCE [LARGE SCALE GENOMIC DNA]</scope>
    <source>
        <strain evidence="3 4">DSM 27040</strain>
    </source>
</reference>
<accession>A0A521AJ47</accession>
<proteinExistence type="predicted"/>
<dbReference type="Gene3D" id="2.160.20.120">
    <property type="match status" value="1"/>
</dbReference>
<organism evidence="3 4">
    <name type="scientific">Saccharicrinis carchari</name>
    <dbReference type="NCBI Taxonomy" id="1168039"/>
    <lineage>
        <taxon>Bacteria</taxon>
        <taxon>Pseudomonadati</taxon>
        <taxon>Bacteroidota</taxon>
        <taxon>Bacteroidia</taxon>
        <taxon>Marinilabiliales</taxon>
        <taxon>Marinilabiliaceae</taxon>
        <taxon>Saccharicrinis</taxon>
    </lineage>
</organism>
<dbReference type="InterPro" id="IPR021255">
    <property type="entry name" value="DUF2807"/>
</dbReference>
<evidence type="ECO:0000313" key="4">
    <source>
        <dbReference type="Proteomes" id="UP000319040"/>
    </source>
</evidence>
<dbReference type="Proteomes" id="UP000319040">
    <property type="component" value="Unassembled WGS sequence"/>
</dbReference>
<gene>
    <name evidence="3" type="ORF">SAMN06265379_101177</name>
</gene>
<evidence type="ECO:0000313" key="3">
    <source>
        <dbReference type="EMBL" id="SMO34869.1"/>
    </source>
</evidence>
<dbReference type="Pfam" id="PF10988">
    <property type="entry name" value="DUF2807"/>
    <property type="match status" value="1"/>
</dbReference>
<feature type="chain" id="PRO_5022226518" evidence="1">
    <location>
        <begin position="20"/>
        <end position="223"/>
    </location>
</feature>